<dbReference type="Pfam" id="PF00083">
    <property type="entry name" value="Sugar_tr"/>
    <property type="match status" value="1"/>
</dbReference>
<dbReference type="PANTHER" id="PTHR24064">
    <property type="entry name" value="SOLUTE CARRIER FAMILY 22 MEMBER"/>
    <property type="match status" value="1"/>
</dbReference>
<dbReference type="InterPro" id="IPR005828">
    <property type="entry name" value="MFS_sugar_transport-like"/>
</dbReference>
<organism evidence="6 7">
    <name type="scientific">Pinctada imbricata</name>
    <name type="common">Atlantic pearl-oyster</name>
    <name type="synonym">Pinctada martensii</name>
    <dbReference type="NCBI Taxonomy" id="66713"/>
    <lineage>
        <taxon>Eukaryota</taxon>
        <taxon>Metazoa</taxon>
        <taxon>Spiralia</taxon>
        <taxon>Lophotrochozoa</taxon>
        <taxon>Mollusca</taxon>
        <taxon>Bivalvia</taxon>
        <taxon>Autobranchia</taxon>
        <taxon>Pteriomorphia</taxon>
        <taxon>Pterioida</taxon>
        <taxon>Pterioidea</taxon>
        <taxon>Pteriidae</taxon>
        <taxon>Pinctada</taxon>
    </lineage>
</organism>
<evidence type="ECO:0000256" key="2">
    <source>
        <dbReference type="ARBA" id="ARBA00022692"/>
    </source>
</evidence>
<sequence>MRKNERADRDTQLIIDVYRQEAREYRSEANRLQSILKHTNLTLDSLSKPGVANIRTLATLALHLQTKDASDSRSLDMFRREEEEQITGTTKKAKELGFVHQKSEEYRDKIKRMEGMLLTVCIIWLELVPGELRSRIGLLVALAWTVSVTTVTPFAYFLSPFGWRGIQLGLALYSAIAILEIIFLDESLRWLIAHNRVSAATNLVKRVARLNKVSFSQVQPYCDVKGLVVKSEKEKELLDKDKDSLVESKAVTTKTILKAWKEIFKDSHLRINAFVIWTVWIVNNLTYYGLVSVTPSLSGDLYINFFFGCLAEMVGLILIYISLCCLETKKKNISLKKLIYLKVSMFFSDKITNILTIVFTSVARGTIAGAFNAVYVFTPELFPTNLRNAGLGMASGLGRLAGMLAPFCDYMVDVGLWMPGVVFGILCLLGTLSLIVISETKERQLAQSVNEMKKWSEKDKTASIDSLDNLRTIK</sequence>
<proteinExistence type="predicted"/>
<name>A0AA88XPC0_PINIB</name>
<feature type="transmembrane region" description="Helical" evidence="5">
    <location>
        <begin position="416"/>
        <end position="437"/>
    </location>
</feature>
<feature type="transmembrane region" description="Helical" evidence="5">
    <location>
        <begin position="271"/>
        <end position="290"/>
    </location>
</feature>
<keyword evidence="2 5" id="KW-0812">Transmembrane</keyword>
<keyword evidence="4 5" id="KW-0472">Membrane</keyword>
<evidence type="ECO:0000313" key="7">
    <source>
        <dbReference type="Proteomes" id="UP001186944"/>
    </source>
</evidence>
<dbReference type="GO" id="GO:0022857">
    <property type="term" value="F:transmembrane transporter activity"/>
    <property type="evidence" value="ECO:0007669"/>
    <property type="project" value="InterPro"/>
</dbReference>
<reference evidence="6" key="1">
    <citation type="submission" date="2019-08" db="EMBL/GenBank/DDBJ databases">
        <title>The improved chromosome-level genome for the pearl oyster Pinctada fucata martensii using PacBio sequencing and Hi-C.</title>
        <authorList>
            <person name="Zheng Z."/>
        </authorList>
    </citation>
    <scope>NUCLEOTIDE SEQUENCE</scope>
    <source>
        <strain evidence="6">ZZ-2019</strain>
        <tissue evidence="6">Adductor muscle</tissue>
    </source>
</reference>
<dbReference type="GO" id="GO:0016020">
    <property type="term" value="C:membrane"/>
    <property type="evidence" value="ECO:0007669"/>
    <property type="project" value="UniProtKB-SubCell"/>
</dbReference>
<keyword evidence="7" id="KW-1185">Reference proteome</keyword>
<comment type="caution">
    <text evidence="6">The sequence shown here is derived from an EMBL/GenBank/DDBJ whole genome shotgun (WGS) entry which is preliminary data.</text>
</comment>
<dbReference type="AlphaFoldDB" id="A0AA88XPC0"/>
<dbReference type="Proteomes" id="UP001186944">
    <property type="component" value="Unassembled WGS sequence"/>
</dbReference>
<feature type="transmembrane region" description="Helical" evidence="5">
    <location>
        <begin position="302"/>
        <end position="326"/>
    </location>
</feature>
<feature type="transmembrane region" description="Helical" evidence="5">
    <location>
        <begin position="136"/>
        <end position="159"/>
    </location>
</feature>
<dbReference type="InterPro" id="IPR026243">
    <property type="entry name" value="HAUS1"/>
</dbReference>
<keyword evidence="3 5" id="KW-1133">Transmembrane helix</keyword>
<evidence type="ECO:0000256" key="5">
    <source>
        <dbReference type="SAM" id="Phobius"/>
    </source>
</evidence>
<dbReference type="Pfam" id="PF25762">
    <property type="entry name" value="HAUS1"/>
    <property type="match status" value="1"/>
</dbReference>
<evidence type="ECO:0000256" key="4">
    <source>
        <dbReference type="ARBA" id="ARBA00023136"/>
    </source>
</evidence>
<feature type="transmembrane region" description="Helical" evidence="5">
    <location>
        <begin position="354"/>
        <end position="377"/>
    </location>
</feature>
<dbReference type="SUPFAM" id="SSF103473">
    <property type="entry name" value="MFS general substrate transporter"/>
    <property type="match status" value="1"/>
</dbReference>
<evidence type="ECO:0000313" key="6">
    <source>
        <dbReference type="EMBL" id="KAK3089204.1"/>
    </source>
</evidence>
<dbReference type="EMBL" id="VSWD01000010">
    <property type="protein sequence ID" value="KAK3089204.1"/>
    <property type="molecule type" value="Genomic_DNA"/>
</dbReference>
<dbReference type="InterPro" id="IPR036259">
    <property type="entry name" value="MFS_trans_sf"/>
</dbReference>
<accession>A0AA88XPC0</accession>
<dbReference type="Gene3D" id="1.20.1250.20">
    <property type="entry name" value="MFS general substrate transporter like domains"/>
    <property type="match status" value="1"/>
</dbReference>
<comment type="subcellular location">
    <subcellularLocation>
        <location evidence="1">Membrane</location>
        <topology evidence="1">Multi-pass membrane protein</topology>
    </subcellularLocation>
</comment>
<evidence type="ECO:0000256" key="3">
    <source>
        <dbReference type="ARBA" id="ARBA00022989"/>
    </source>
</evidence>
<protein>
    <submittedName>
        <fullName evidence="6">Uncharacterized protein</fullName>
    </submittedName>
</protein>
<gene>
    <name evidence="6" type="ORF">FSP39_001702</name>
</gene>
<feature type="transmembrane region" description="Helical" evidence="5">
    <location>
        <begin position="165"/>
        <end position="184"/>
    </location>
</feature>
<evidence type="ECO:0000256" key="1">
    <source>
        <dbReference type="ARBA" id="ARBA00004141"/>
    </source>
</evidence>